<evidence type="ECO:0000313" key="3">
    <source>
        <dbReference type="EMBL" id="GGA92954.1"/>
    </source>
</evidence>
<proteinExistence type="inferred from homology"/>
<dbReference type="EMBL" id="BMDY01000001">
    <property type="protein sequence ID" value="GGA92954.1"/>
    <property type="molecule type" value="Genomic_DNA"/>
</dbReference>
<keyword evidence="2" id="KW-0560">Oxidoreductase</keyword>
<dbReference type="PROSITE" id="PS00061">
    <property type="entry name" value="ADH_SHORT"/>
    <property type="match status" value="1"/>
</dbReference>
<protein>
    <submittedName>
        <fullName evidence="3">YciK family oxidoreductase</fullName>
    </submittedName>
</protein>
<name>A0ABQ1HWG7_9ALTE</name>
<dbReference type="RefSeq" id="WP_055731808.1">
    <property type="nucleotide sequence ID" value="NZ_BMDY01000001.1"/>
</dbReference>
<dbReference type="Proteomes" id="UP000651977">
    <property type="component" value="Unassembled WGS sequence"/>
</dbReference>
<sequence>MTTDISPQHFQASANELAGKVILVTGAGDGIGRQAALSFASCGASIILLGRTVHKLEAVYDEIEALGAPQPAIIPLDLTGASKQNYLDMTATIESQFGKLDGALLNAAHLGVLSQFVQIDEEQWDKTMQVNVKSQFLLSQALIPLMLKSTNASLIFTSSGVGKKGRAYWGSYAVSKFAIEGMSQVIADEFDKTGLRCNCINPGATRTLMRATAYPGEDPLSLKTPLDIMPSYLYLMSDASIGITGSSIDAQPK</sequence>
<evidence type="ECO:0000256" key="2">
    <source>
        <dbReference type="ARBA" id="ARBA00023002"/>
    </source>
</evidence>
<dbReference type="InterPro" id="IPR020904">
    <property type="entry name" value="Sc_DH/Rdtase_CS"/>
</dbReference>
<dbReference type="Pfam" id="PF00106">
    <property type="entry name" value="adh_short"/>
    <property type="match status" value="1"/>
</dbReference>
<reference evidence="4" key="1">
    <citation type="journal article" date="2019" name="Int. J. Syst. Evol. Microbiol.">
        <title>The Global Catalogue of Microorganisms (GCM) 10K type strain sequencing project: providing services to taxonomists for standard genome sequencing and annotation.</title>
        <authorList>
            <consortium name="The Broad Institute Genomics Platform"/>
            <consortium name="The Broad Institute Genome Sequencing Center for Infectious Disease"/>
            <person name="Wu L."/>
            <person name="Ma J."/>
        </authorList>
    </citation>
    <scope>NUCLEOTIDE SEQUENCE [LARGE SCALE GENOMIC DNA]</scope>
    <source>
        <strain evidence="4">CGMCC 1.10131</strain>
    </source>
</reference>
<comment type="caution">
    <text evidence="3">The sequence shown here is derived from an EMBL/GenBank/DDBJ whole genome shotgun (WGS) entry which is preliminary data.</text>
</comment>
<gene>
    <name evidence="3" type="ORF">GCM10007414_01980</name>
</gene>
<dbReference type="PANTHER" id="PTHR42901">
    <property type="entry name" value="ALCOHOL DEHYDROGENASE"/>
    <property type="match status" value="1"/>
</dbReference>
<evidence type="ECO:0000256" key="1">
    <source>
        <dbReference type="ARBA" id="ARBA00006484"/>
    </source>
</evidence>
<keyword evidence="4" id="KW-1185">Reference proteome</keyword>
<dbReference type="Gene3D" id="3.40.50.720">
    <property type="entry name" value="NAD(P)-binding Rossmann-like Domain"/>
    <property type="match status" value="1"/>
</dbReference>
<evidence type="ECO:0000313" key="4">
    <source>
        <dbReference type="Proteomes" id="UP000651977"/>
    </source>
</evidence>
<organism evidence="3 4">
    <name type="scientific">Agarivorans gilvus</name>
    <dbReference type="NCBI Taxonomy" id="680279"/>
    <lineage>
        <taxon>Bacteria</taxon>
        <taxon>Pseudomonadati</taxon>
        <taxon>Pseudomonadota</taxon>
        <taxon>Gammaproteobacteria</taxon>
        <taxon>Alteromonadales</taxon>
        <taxon>Alteromonadaceae</taxon>
        <taxon>Agarivorans</taxon>
    </lineage>
</organism>
<comment type="similarity">
    <text evidence="1">Belongs to the short-chain dehydrogenases/reductases (SDR) family.</text>
</comment>
<dbReference type="InterPro" id="IPR036291">
    <property type="entry name" value="NAD(P)-bd_dom_sf"/>
</dbReference>
<dbReference type="NCBIfam" id="NF006509">
    <property type="entry name" value="PRK08945.1"/>
    <property type="match status" value="1"/>
</dbReference>
<dbReference type="PRINTS" id="PR00081">
    <property type="entry name" value="GDHRDH"/>
</dbReference>
<dbReference type="PANTHER" id="PTHR42901:SF1">
    <property type="entry name" value="ALCOHOL DEHYDROGENASE"/>
    <property type="match status" value="1"/>
</dbReference>
<accession>A0ABQ1HWG7</accession>
<dbReference type="InterPro" id="IPR002347">
    <property type="entry name" value="SDR_fam"/>
</dbReference>
<dbReference type="SUPFAM" id="SSF51735">
    <property type="entry name" value="NAD(P)-binding Rossmann-fold domains"/>
    <property type="match status" value="1"/>
</dbReference>